<sequence length="152" mass="17701">MEVVKSILSDEQRGCDGLKVMVIAEGDLQEFLVNQFLDLNCKVYVAKSEEDAIQKLRFHSFHIVVLQENLYLQAMQILQSFSMNIRRYMFSVFVGSLVETFNTMQAYVLSCNLVINIQDLQSFKDLLTNAVNENKTFYRAYNYTLENHYQKG</sequence>
<evidence type="ECO:0000313" key="2">
    <source>
        <dbReference type="Proteomes" id="UP000326354"/>
    </source>
</evidence>
<proteinExistence type="predicted"/>
<dbReference type="OrthoDB" id="5432773at2"/>
<organism evidence="1 2">
    <name type="scientific">Uabimicrobium amorphum</name>
    <dbReference type="NCBI Taxonomy" id="2596890"/>
    <lineage>
        <taxon>Bacteria</taxon>
        <taxon>Pseudomonadati</taxon>
        <taxon>Planctomycetota</taxon>
        <taxon>Candidatus Uabimicrobiia</taxon>
        <taxon>Candidatus Uabimicrobiales</taxon>
        <taxon>Candidatus Uabimicrobiaceae</taxon>
        <taxon>Candidatus Uabimicrobium</taxon>
    </lineage>
</organism>
<dbReference type="Proteomes" id="UP000326354">
    <property type="component" value="Chromosome"/>
</dbReference>
<dbReference type="RefSeq" id="WP_151966578.1">
    <property type="nucleotide sequence ID" value="NZ_AP019860.1"/>
</dbReference>
<dbReference type="EMBL" id="AP019860">
    <property type="protein sequence ID" value="BBM82330.1"/>
    <property type="molecule type" value="Genomic_DNA"/>
</dbReference>
<dbReference type="AlphaFoldDB" id="A0A5S9IIU2"/>
<evidence type="ECO:0008006" key="3">
    <source>
        <dbReference type="Google" id="ProtNLM"/>
    </source>
</evidence>
<gene>
    <name evidence="1" type="ORF">UABAM_00673</name>
</gene>
<keyword evidence="2" id="KW-1185">Reference proteome</keyword>
<name>A0A5S9IIU2_UABAM</name>
<protein>
    <recommendedName>
        <fullName evidence="3">Response regulatory domain-containing protein</fullName>
    </recommendedName>
</protein>
<accession>A0A5S9IIU2</accession>
<dbReference type="KEGG" id="uam:UABAM_00673"/>
<evidence type="ECO:0000313" key="1">
    <source>
        <dbReference type="EMBL" id="BBM82330.1"/>
    </source>
</evidence>
<reference evidence="1 2" key="1">
    <citation type="submission" date="2019-08" db="EMBL/GenBank/DDBJ databases">
        <title>Complete genome sequence of Candidatus Uab amorphum.</title>
        <authorList>
            <person name="Shiratori T."/>
            <person name="Suzuki S."/>
            <person name="Kakizawa Y."/>
            <person name="Ishida K."/>
        </authorList>
    </citation>
    <scope>NUCLEOTIDE SEQUENCE [LARGE SCALE GENOMIC DNA]</scope>
    <source>
        <strain evidence="1 2">SRT547</strain>
    </source>
</reference>